<proteinExistence type="predicted"/>
<evidence type="ECO:0000313" key="3">
    <source>
        <dbReference type="Proteomes" id="UP000217790"/>
    </source>
</evidence>
<sequence>MANFQSLPVELQQAIINSMEVPDMLRFAATSRDTFNLTYDTIYHAFSQKFPHSDLDIYVHKDKERVFISAVKALGYGSHTRIRPSKLEVSAEEAEANEMGPKDHIFFRSHYLDTAIADINEFRNCRGDTIQVISTIGPPMDVIFGFHSSCVMNVIGCDFAYCLYPRATIEYGVSIRRRGTDNNSFRARMKYTERGWMCLNRDTSMPSLDLRSVNRPIGDRFCWTIPIDYKVSTDNFAEYQTRRSKDKLTGHSWKLNFAWLSLPEFQQSYCVTDKVMYRLQPHMSTCSDAFTFIANHETGEEEVFEVHGVLSEVKLPPVPKNSRVRVNDLIQTVKIISIDGDEEFRKACVAIARLEDLLQQSTATTTKVPYGIKQGTASELVFVNRLLTPTHSACTEDVVTIPESYDPNHCLKDVLGENKFLYTRDSQVTFNKLQRDGHDNSRRISGIKPGIFRPGQIVSIGVSFRLVKSRQNDQMMFLSHLDSLTLLSWGVRKILDEQPRINQQRSLRKLPTKRRAFVITEEPKEKEKALETEELNDTMSVD</sequence>
<dbReference type="InParanoid" id="A0A2H3DI81"/>
<organism evidence="2 3">
    <name type="scientific">Armillaria gallica</name>
    <name type="common">Bulbous honey fungus</name>
    <name type="synonym">Armillaria bulbosa</name>
    <dbReference type="NCBI Taxonomy" id="47427"/>
    <lineage>
        <taxon>Eukaryota</taxon>
        <taxon>Fungi</taxon>
        <taxon>Dikarya</taxon>
        <taxon>Basidiomycota</taxon>
        <taxon>Agaricomycotina</taxon>
        <taxon>Agaricomycetes</taxon>
        <taxon>Agaricomycetidae</taxon>
        <taxon>Agaricales</taxon>
        <taxon>Marasmiineae</taxon>
        <taxon>Physalacriaceae</taxon>
        <taxon>Armillaria</taxon>
    </lineage>
</organism>
<gene>
    <name evidence="2" type="ORF">ARMGADRAFT_1079313</name>
</gene>
<feature type="compositionally biased region" description="Basic and acidic residues" evidence="1">
    <location>
        <begin position="521"/>
        <end position="531"/>
    </location>
</feature>
<protein>
    <recommendedName>
        <fullName evidence="4">F-box domain-containing protein</fullName>
    </recommendedName>
</protein>
<evidence type="ECO:0000313" key="2">
    <source>
        <dbReference type="EMBL" id="PBK93810.1"/>
    </source>
</evidence>
<feature type="region of interest" description="Disordered" evidence="1">
    <location>
        <begin position="521"/>
        <end position="542"/>
    </location>
</feature>
<evidence type="ECO:0008006" key="4">
    <source>
        <dbReference type="Google" id="ProtNLM"/>
    </source>
</evidence>
<dbReference type="Proteomes" id="UP000217790">
    <property type="component" value="Unassembled WGS sequence"/>
</dbReference>
<dbReference type="STRING" id="47427.A0A2H3DI81"/>
<evidence type="ECO:0000256" key="1">
    <source>
        <dbReference type="SAM" id="MobiDB-lite"/>
    </source>
</evidence>
<name>A0A2H3DI81_ARMGA</name>
<dbReference type="AlphaFoldDB" id="A0A2H3DI81"/>
<reference evidence="3" key="1">
    <citation type="journal article" date="2017" name="Nat. Ecol. Evol.">
        <title>Genome expansion and lineage-specific genetic innovations in the forest pathogenic fungi Armillaria.</title>
        <authorList>
            <person name="Sipos G."/>
            <person name="Prasanna A.N."/>
            <person name="Walter M.C."/>
            <person name="O'Connor E."/>
            <person name="Balint B."/>
            <person name="Krizsan K."/>
            <person name="Kiss B."/>
            <person name="Hess J."/>
            <person name="Varga T."/>
            <person name="Slot J."/>
            <person name="Riley R."/>
            <person name="Boka B."/>
            <person name="Rigling D."/>
            <person name="Barry K."/>
            <person name="Lee J."/>
            <person name="Mihaltcheva S."/>
            <person name="LaButti K."/>
            <person name="Lipzen A."/>
            <person name="Waldron R."/>
            <person name="Moloney N.M."/>
            <person name="Sperisen C."/>
            <person name="Kredics L."/>
            <person name="Vagvoelgyi C."/>
            <person name="Patrignani A."/>
            <person name="Fitzpatrick D."/>
            <person name="Nagy I."/>
            <person name="Doyle S."/>
            <person name="Anderson J.B."/>
            <person name="Grigoriev I.V."/>
            <person name="Gueldener U."/>
            <person name="Muensterkoetter M."/>
            <person name="Nagy L.G."/>
        </authorList>
    </citation>
    <scope>NUCLEOTIDE SEQUENCE [LARGE SCALE GENOMIC DNA]</scope>
    <source>
        <strain evidence="3">Ar21-2</strain>
    </source>
</reference>
<keyword evidence="3" id="KW-1185">Reference proteome</keyword>
<dbReference type="EMBL" id="KZ293655">
    <property type="protein sequence ID" value="PBK93810.1"/>
    <property type="molecule type" value="Genomic_DNA"/>
</dbReference>
<accession>A0A2H3DI81</accession>
<dbReference type="OrthoDB" id="3041043at2759"/>